<organism evidence="4 5">
    <name type="scientific">Crateriforma conspicua</name>
    <dbReference type="NCBI Taxonomy" id="2527996"/>
    <lineage>
        <taxon>Bacteria</taxon>
        <taxon>Pseudomonadati</taxon>
        <taxon>Planctomycetota</taxon>
        <taxon>Planctomycetia</taxon>
        <taxon>Planctomycetales</taxon>
        <taxon>Planctomycetaceae</taxon>
        <taxon>Crateriforma</taxon>
    </lineage>
</organism>
<proteinExistence type="predicted"/>
<feature type="domain" description="Cellulose-binding Sde182 C-terminal" evidence="3">
    <location>
        <begin position="421"/>
        <end position="502"/>
    </location>
</feature>
<keyword evidence="1" id="KW-0732">Signal</keyword>
<evidence type="ECO:0000259" key="2">
    <source>
        <dbReference type="Pfam" id="PF07632"/>
    </source>
</evidence>
<feature type="domain" description="Cellulose-binding Sde182 nucleoside hydrolase-like" evidence="2">
    <location>
        <begin position="30"/>
        <end position="318"/>
    </location>
</feature>
<gene>
    <name evidence="4" type="ORF">V7x_34080</name>
</gene>
<reference evidence="4 5" key="1">
    <citation type="submission" date="2019-02" db="EMBL/GenBank/DDBJ databases">
        <title>Deep-cultivation of Planctomycetes and their phenomic and genomic characterization uncovers novel biology.</title>
        <authorList>
            <person name="Wiegand S."/>
            <person name="Jogler M."/>
            <person name="Boedeker C."/>
            <person name="Pinto D."/>
            <person name="Vollmers J."/>
            <person name="Rivas-Marin E."/>
            <person name="Kohn T."/>
            <person name="Peeters S.H."/>
            <person name="Heuer A."/>
            <person name="Rast P."/>
            <person name="Oberbeckmann S."/>
            <person name="Bunk B."/>
            <person name="Jeske O."/>
            <person name="Meyerdierks A."/>
            <person name="Storesund J.E."/>
            <person name="Kallscheuer N."/>
            <person name="Luecker S."/>
            <person name="Lage O.M."/>
            <person name="Pohl T."/>
            <person name="Merkel B.J."/>
            <person name="Hornburger P."/>
            <person name="Mueller R.-W."/>
            <person name="Bruemmer F."/>
            <person name="Labrenz M."/>
            <person name="Spormann A.M."/>
            <person name="Op Den Camp H."/>
            <person name="Overmann J."/>
            <person name="Amann R."/>
            <person name="Jetten M.S.M."/>
            <person name="Mascher T."/>
            <person name="Medema M.H."/>
            <person name="Devos D.P."/>
            <person name="Kaster A.-K."/>
            <person name="Ovreas L."/>
            <person name="Rohde M."/>
            <person name="Galperin M.Y."/>
            <person name="Jogler C."/>
        </authorList>
    </citation>
    <scope>NUCLEOTIDE SEQUENCE [LARGE SCALE GENOMIC DNA]</scope>
    <source>
        <strain evidence="4 5">V7</strain>
    </source>
</reference>
<comment type="caution">
    <text evidence="4">The sequence shown here is derived from an EMBL/GenBank/DDBJ whole genome shotgun (WGS) entry which is preliminary data.</text>
</comment>
<dbReference type="AlphaFoldDB" id="A0A5C6FI05"/>
<dbReference type="Pfam" id="PF07632">
    <property type="entry name" value="Sde182_NH-like"/>
    <property type="match status" value="1"/>
</dbReference>
<dbReference type="RefSeq" id="WP_197137726.1">
    <property type="nucleotide sequence ID" value="NZ_SJPZ01000002.1"/>
</dbReference>
<evidence type="ECO:0000259" key="3">
    <source>
        <dbReference type="Pfam" id="PF21027"/>
    </source>
</evidence>
<sequence length="504" mass="55692" precursor="true">MRTICAALLLISYLGALSSAAEATTGGRARMLVLADMGNEPDEEQQIVHLMACCNEFDVEGLIAVTGKYLHPGSPTAYRQRLHPELFHQIIDAYEKALPNLKKHADGWADPDHLRSVVASGQTGYGIEDTGPGKSTAGSKRIIDAVTKEDPRPLWVVVNAGSNTLAQALIDYRASHTAAEVADFVSRLRVFENGAQDNSGAWICAEFPNIHWIRSNYQTYAYGGPGGDGKKDNRGSRQSLGPYTWKPYEYSGLGQHHWALDHIKSDNGPLGVAWPLRQFAGGRLSFLEGGGTVPWLGLVNKGLFSVDHVNWGGWSGRFEPEKASNYWSKHRSVRDDEQTGRPFKVYAEAEDHWMDPETGEDFSGIFAPVWRFRRATWNDFAARLDWCVRSYDQANHHPVAAVGDDAGDTIVFRGGTAGQQLSLDATMSTDPDGDPLQFRWWFYPEAGSYAGELPAIRDDETATPSFDVPQDANGHTIHLVLEITDTGRPYPLTDYRRIVIQVGT</sequence>
<dbReference type="InterPro" id="IPR048527">
    <property type="entry name" value="Sde182_C"/>
</dbReference>
<dbReference type="Gene3D" id="3.90.245.10">
    <property type="entry name" value="Ribonucleoside hydrolase-like"/>
    <property type="match status" value="1"/>
</dbReference>
<name>A0A5C6FI05_9PLAN</name>
<dbReference type="Pfam" id="PF21027">
    <property type="entry name" value="Sde0182_C"/>
    <property type="match status" value="1"/>
</dbReference>
<evidence type="ECO:0008006" key="6">
    <source>
        <dbReference type="Google" id="ProtNLM"/>
    </source>
</evidence>
<dbReference type="Proteomes" id="UP000316476">
    <property type="component" value="Unassembled WGS sequence"/>
</dbReference>
<accession>A0A5C6FI05</accession>
<evidence type="ECO:0000256" key="1">
    <source>
        <dbReference type="SAM" id="SignalP"/>
    </source>
</evidence>
<dbReference type="InterPro" id="IPR011483">
    <property type="entry name" value="Sde182_NH-like"/>
</dbReference>
<protein>
    <recommendedName>
        <fullName evidence="6">DUF1593 domain-containing protein</fullName>
    </recommendedName>
</protein>
<dbReference type="InterPro" id="IPR036452">
    <property type="entry name" value="Ribo_hydro-like"/>
</dbReference>
<feature type="chain" id="PRO_5022713346" description="DUF1593 domain-containing protein" evidence="1">
    <location>
        <begin position="24"/>
        <end position="504"/>
    </location>
</feature>
<dbReference type="InterPro" id="IPR013783">
    <property type="entry name" value="Ig-like_fold"/>
</dbReference>
<dbReference type="EMBL" id="SJPZ01000002">
    <property type="protein sequence ID" value="TWU61720.1"/>
    <property type="molecule type" value="Genomic_DNA"/>
</dbReference>
<evidence type="ECO:0000313" key="4">
    <source>
        <dbReference type="EMBL" id="TWU61720.1"/>
    </source>
</evidence>
<evidence type="ECO:0000313" key="5">
    <source>
        <dbReference type="Proteomes" id="UP000316476"/>
    </source>
</evidence>
<dbReference type="Gene3D" id="2.60.40.10">
    <property type="entry name" value="Immunoglobulins"/>
    <property type="match status" value="1"/>
</dbReference>
<dbReference type="GO" id="GO:0016799">
    <property type="term" value="F:hydrolase activity, hydrolyzing N-glycosyl compounds"/>
    <property type="evidence" value="ECO:0007669"/>
    <property type="project" value="InterPro"/>
</dbReference>
<feature type="signal peptide" evidence="1">
    <location>
        <begin position="1"/>
        <end position="23"/>
    </location>
</feature>